<evidence type="ECO:0000313" key="3">
    <source>
        <dbReference type="Proteomes" id="UP000755667"/>
    </source>
</evidence>
<comment type="caution">
    <text evidence="1">The sequence shown here is derived from an EMBL/GenBank/DDBJ whole genome shotgun (WGS) entry which is preliminary data.</text>
</comment>
<evidence type="ECO:0000313" key="4">
    <source>
        <dbReference type="Proteomes" id="UP000809440"/>
    </source>
</evidence>
<name>A0A9Q2S2D0_9RHOB</name>
<protein>
    <submittedName>
        <fullName evidence="1">Uncharacterized protein</fullName>
    </submittedName>
</protein>
<dbReference type="Proteomes" id="UP000809440">
    <property type="component" value="Unassembled WGS sequence"/>
</dbReference>
<dbReference type="RefSeq" id="WP_138487976.1">
    <property type="nucleotide sequence ID" value="NZ_JAFBWU010000007.1"/>
</dbReference>
<accession>A0A9Q2S2D0</accession>
<dbReference type="Proteomes" id="UP000755667">
    <property type="component" value="Unassembled WGS sequence"/>
</dbReference>
<dbReference type="AlphaFoldDB" id="A0A9Q2S2D0"/>
<sequence length="110" mass="12003">MLAKWVSLLSNRVVQIIVVALVCSALSFHQAWVWRGQIKDAEAAAATAALNNRLSLAQAEARRAAQLVMAQSEAYALSLQEIEDEARSDPDAGRIALPRDSVRRVFSIGE</sequence>
<keyword evidence="4" id="KW-1185">Reference proteome</keyword>
<reference evidence="1 4" key="1">
    <citation type="submission" date="2021-01" db="EMBL/GenBank/DDBJ databases">
        <title>Diatom-associated Roseobacters Show Island Model of Population Structure.</title>
        <authorList>
            <person name="Qu L."/>
            <person name="Feng X."/>
            <person name="Chen Y."/>
            <person name="Li L."/>
            <person name="Wang X."/>
            <person name="Hu Z."/>
            <person name="Wang H."/>
            <person name="Luo H."/>
        </authorList>
    </citation>
    <scope>NUCLEOTIDE SEQUENCE</scope>
    <source>
        <strain evidence="2 4">CC28-63</strain>
        <strain evidence="1">CC28-69</strain>
    </source>
</reference>
<evidence type="ECO:0000313" key="1">
    <source>
        <dbReference type="EMBL" id="MBM2413184.1"/>
    </source>
</evidence>
<organism evidence="1 3">
    <name type="scientific">Marivita cryptomonadis</name>
    <dbReference type="NCBI Taxonomy" id="505252"/>
    <lineage>
        <taxon>Bacteria</taxon>
        <taxon>Pseudomonadati</taxon>
        <taxon>Pseudomonadota</taxon>
        <taxon>Alphaproteobacteria</taxon>
        <taxon>Rhodobacterales</taxon>
        <taxon>Roseobacteraceae</taxon>
        <taxon>Marivita</taxon>
    </lineage>
</organism>
<proteinExistence type="predicted"/>
<dbReference type="EMBL" id="JAFBXF010000007">
    <property type="protein sequence ID" value="MBM2417852.1"/>
    <property type="molecule type" value="Genomic_DNA"/>
</dbReference>
<gene>
    <name evidence="1" type="ORF">JQX41_12775</name>
    <name evidence="2" type="ORF">JQX48_12780</name>
</gene>
<evidence type="ECO:0000313" key="2">
    <source>
        <dbReference type="EMBL" id="MBM2417852.1"/>
    </source>
</evidence>
<dbReference type="EMBL" id="JAFBXE010000007">
    <property type="protein sequence ID" value="MBM2413184.1"/>
    <property type="molecule type" value="Genomic_DNA"/>
</dbReference>